<feature type="compositionally biased region" description="Basic residues" evidence="11">
    <location>
        <begin position="267"/>
        <end position="278"/>
    </location>
</feature>
<dbReference type="STRING" id="1676925.ENSPKIP00000023918"/>
<reference evidence="12" key="2">
    <citation type="submission" date="2025-09" db="UniProtKB">
        <authorList>
            <consortium name="Ensembl"/>
        </authorList>
    </citation>
    <scope>IDENTIFICATION</scope>
</reference>
<evidence type="ECO:0000313" key="12">
    <source>
        <dbReference type="Ensembl" id="ENSPKIP00000023918.1"/>
    </source>
</evidence>
<keyword evidence="8" id="KW-0137">Centromere</keyword>
<evidence type="ECO:0000256" key="9">
    <source>
        <dbReference type="ARBA" id="ARBA00031456"/>
    </source>
</evidence>
<dbReference type="PANTHER" id="PTHR32222">
    <property type="entry name" value="CENTROMERE PROTEIN U"/>
    <property type="match status" value="1"/>
</dbReference>
<feature type="region of interest" description="Disordered" evidence="11">
    <location>
        <begin position="1"/>
        <end position="278"/>
    </location>
</feature>
<evidence type="ECO:0000256" key="10">
    <source>
        <dbReference type="SAM" id="Coils"/>
    </source>
</evidence>
<name>A0A3B3S055_9TELE</name>
<feature type="compositionally biased region" description="Acidic residues" evidence="11">
    <location>
        <begin position="137"/>
        <end position="148"/>
    </location>
</feature>
<feature type="compositionally biased region" description="Basic residues" evidence="11">
    <location>
        <begin position="69"/>
        <end position="82"/>
    </location>
</feature>
<organism evidence="12 13">
    <name type="scientific">Paramormyrops kingsleyae</name>
    <dbReference type="NCBI Taxonomy" id="1676925"/>
    <lineage>
        <taxon>Eukaryota</taxon>
        <taxon>Metazoa</taxon>
        <taxon>Chordata</taxon>
        <taxon>Craniata</taxon>
        <taxon>Vertebrata</taxon>
        <taxon>Euteleostomi</taxon>
        <taxon>Actinopterygii</taxon>
        <taxon>Neopterygii</taxon>
        <taxon>Teleostei</taxon>
        <taxon>Osteoglossocephala</taxon>
        <taxon>Osteoglossomorpha</taxon>
        <taxon>Osteoglossiformes</taxon>
        <taxon>Mormyridae</taxon>
        <taxon>Paramormyrops</taxon>
    </lineage>
</organism>
<feature type="compositionally biased region" description="Basic and acidic residues" evidence="11">
    <location>
        <begin position="120"/>
        <end position="129"/>
    </location>
</feature>
<reference evidence="12" key="1">
    <citation type="submission" date="2025-08" db="UniProtKB">
        <authorList>
            <consortium name="Ensembl"/>
        </authorList>
    </citation>
    <scope>IDENTIFICATION</scope>
</reference>
<proteinExistence type="inferred from homology"/>
<dbReference type="Pfam" id="PF13097">
    <property type="entry name" value="CENP-U"/>
    <property type="match status" value="1"/>
</dbReference>
<feature type="compositionally biased region" description="Basic residues" evidence="11">
    <location>
        <begin position="99"/>
        <end position="119"/>
    </location>
</feature>
<dbReference type="GeneTree" id="ENSGT00390000015511"/>
<keyword evidence="13" id="KW-1185">Reference proteome</keyword>
<evidence type="ECO:0000313" key="13">
    <source>
        <dbReference type="Proteomes" id="UP000261540"/>
    </source>
</evidence>
<evidence type="ECO:0000256" key="1">
    <source>
        <dbReference type="ARBA" id="ARBA00004123"/>
    </source>
</evidence>
<dbReference type="CTD" id="79682"/>
<evidence type="ECO:0000256" key="5">
    <source>
        <dbReference type="ARBA" id="ARBA00022454"/>
    </source>
</evidence>
<protein>
    <recommendedName>
        <fullName evidence="4">Centromere protein U</fullName>
    </recommendedName>
    <alternativeName>
        <fullName evidence="9">MLF1-interacting protein</fullName>
    </alternativeName>
</protein>
<dbReference type="GO" id="GO:0000775">
    <property type="term" value="C:chromosome, centromeric region"/>
    <property type="evidence" value="ECO:0007669"/>
    <property type="project" value="UniProtKB-SubCell"/>
</dbReference>
<evidence type="ECO:0000256" key="2">
    <source>
        <dbReference type="ARBA" id="ARBA00004584"/>
    </source>
</evidence>
<dbReference type="PANTHER" id="PTHR32222:SF1">
    <property type="entry name" value="CENTROMERE PROTEIN U"/>
    <property type="match status" value="1"/>
</dbReference>
<evidence type="ECO:0000256" key="11">
    <source>
        <dbReference type="SAM" id="MobiDB-lite"/>
    </source>
</evidence>
<keyword evidence="5" id="KW-0158">Chromosome</keyword>
<dbReference type="Ensembl" id="ENSPKIT00000004614.1">
    <property type="protein sequence ID" value="ENSPKIP00000023918.1"/>
    <property type="gene ID" value="ENSPKIG00000007373.1"/>
</dbReference>
<accession>A0A3B3S055</accession>
<feature type="compositionally biased region" description="Polar residues" evidence="11">
    <location>
        <begin position="190"/>
        <end position="206"/>
    </location>
</feature>
<evidence type="ECO:0000256" key="3">
    <source>
        <dbReference type="ARBA" id="ARBA00010440"/>
    </source>
</evidence>
<feature type="compositionally biased region" description="Polar residues" evidence="11">
    <location>
        <begin position="84"/>
        <end position="98"/>
    </location>
</feature>
<dbReference type="GO" id="GO:0005634">
    <property type="term" value="C:nucleus"/>
    <property type="evidence" value="ECO:0007669"/>
    <property type="project" value="UniProtKB-SubCell"/>
</dbReference>
<keyword evidence="7" id="KW-0539">Nucleus</keyword>
<feature type="coiled-coil region" evidence="10">
    <location>
        <begin position="347"/>
        <end position="388"/>
    </location>
</feature>
<comment type="subcellular location">
    <subcellularLocation>
        <location evidence="2">Chromosome</location>
        <location evidence="2">Centromere</location>
    </subcellularLocation>
    <subcellularLocation>
        <location evidence="1">Nucleus</location>
    </subcellularLocation>
</comment>
<evidence type="ECO:0000256" key="8">
    <source>
        <dbReference type="ARBA" id="ARBA00023328"/>
    </source>
</evidence>
<evidence type="ECO:0000256" key="6">
    <source>
        <dbReference type="ARBA" id="ARBA00023054"/>
    </source>
</evidence>
<evidence type="ECO:0000256" key="4">
    <source>
        <dbReference type="ARBA" id="ARBA00016402"/>
    </source>
</evidence>
<comment type="similarity">
    <text evidence="3">Belongs to the CENP-U/AME1 family.</text>
</comment>
<dbReference type="AlphaFoldDB" id="A0A3B3S055"/>
<sequence>MSSKSRVGAVLKSVRQELKDDTKKRKVLSPPNISSIEKASFLDDNDISFSGNPLHSTALDDDLSPTQKKMTKPSKPSVKRKAPNVNTDKSTKTTPQNRTLRKKASAVKSRSKTTSLKRKVTTEKRRESEVSASCDTLPEEQTLEEDESGSASSGPAMESVRKSRRKSTSKATTPAVQKKMAPAVSEDHSPSSPERNTAATARQNSVSSLSSEELSDEDPNWHAPKGKKNYLPNNVERRRASSGSSTVRRKVTSKKNILFGPSDANKPPKKEKKRGRGNKRGLIDLEVVLMAFQDFVSNHIKTLDSGTVTKAVNAFSESVENQLTQYISEIKGLNTLKKQNVKINGTINRKTAKLVEVKNELIKKEMELRKLQKEHSQLEERLTDIRTSTAFLADIQDLQKSYLAYREDHPNEVEVYGPSSLPALLLEARSVMGAEHQLSIINHKLQQ</sequence>
<feature type="compositionally biased region" description="Basic and acidic residues" evidence="11">
    <location>
        <begin position="14"/>
        <end position="23"/>
    </location>
</feature>
<dbReference type="InterPro" id="IPR025214">
    <property type="entry name" value="CENP-U"/>
</dbReference>
<keyword evidence="6 10" id="KW-0175">Coiled coil</keyword>
<evidence type="ECO:0000256" key="7">
    <source>
        <dbReference type="ARBA" id="ARBA00023242"/>
    </source>
</evidence>
<dbReference type="Proteomes" id="UP000261540">
    <property type="component" value="Unplaced"/>
</dbReference>